<protein>
    <submittedName>
        <fullName evidence="2">Uncharacterized protein</fullName>
    </submittedName>
</protein>
<dbReference type="EMBL" id="CAOQHR010000005">
    <property type="protein sequence ID" value="CAI6335486.1"/>
    <property type="molecule type" value="Genomic_DNA"/>
</dbReference>
<evidence type="ECO:0000313" key="2">
    <source>
        <dbReference type="EMBL" id="CAI6335486.1"/>
    </source>
</evidence>
<organism evidence="2 3">
    <name type="scientific">Periconia digitata</name>
    <dbReference type="NCBI Taxonomy" id="1303443"/>
    <lineage>
        <taxon>Eukaryota</taxon>
        <taxon>Fungi</taxon>
        <taxon>Dikarya</taxon>
        <taxon>Ascomycota</taxon>
        <taxon>Pezizomycotina</taxon>
        <taxon>Dothideomycetes</taxon>
        <taxon>Pleosporomycetidae</taxon>
        <taxon>Pleosporales</taxon>
        <taxon>Massarineae</taxon>
        <taxon>Periconiaceae</taxon>
        <taxon>Periconia</taxon>
    </lineage>
</organism>
<feature type="transmembrane region" description="Helical" evidence="1">
    <location>
        <begin position="9"/>
        <end position="27"/>
    </location>
</feature>
<evidence type="ECO:0000256" key="1">
    <source>
        <dbReference type="SAM" id="Phobius"/>
    </source>
</evidence>
<comment type="caution">
    <text evidence="2">The sequence shown here is derived from an EMBL/GenBank/DDBJ whole genome shotgun (WGS) entry which is preliminary data.</text>
</comment>
<keyword evidence="1" id="KW-0472">Membrane</keyword>
<name>A0A9W4UII6_9PLEO</name>
<feature type="transmembrane region" description="Helical" evidence="1">
    <location>
        <begin position="293"/>
        <end position="314"/>
    </location>
</feature>
<gene>
    <name evidence="2" type="ORF">PDIGIT_LOCUS8568</name>
</gene>
<keyword evidence="1" id="KW-0812">Transmembrane</keyword>
<keyword evidence="3" id="KW-1185">Reference proteome</keyword>
<dbReference type="Proteomes" id="UP001152607">
    <property type="component" value="Unassembled WGS sequence"/>
</dbReference>
<proteinExistence type="predicted"/>
<dbReference type="OrthoDB" id="4225365at2759"/>
<keyword evidence="1" id="KW-1133">Transmembrane helix</keyword>
<reference evidence="2" key="1">
    <citation type="submission" date="2023-01" db="EMBL/GenBank/DDBJ databases">
        <authorList>
            <person name="Van Ghelder C."/>
            <person name="Rancurel C."/>
        </authorList>
    </citation>
    <scope>NUCLEOTIDE SEQUENCE</scope>
    <source>
        <strain evidence="2">CNCM I-4278</strain>
    </source>
</reference>
<dbReference type="AlphaFoldDB" id="A0A9W4UII6"/>
<feature type="transmembrane region" description="Helical" evidence="1">
    <location>
        <begin position="265"/>
        <end position="286"/>
    </location>
</feature>
<accession>A0A9W4UII6</accession>
<sequence>MVRRTSCRILRILAMPWIVMFGLWYLMPSPETDMSEMARIHRLEKTLRTGNEVTAVHEMGSLERRRPNGISVSDCSDLIIPWRLSSPVPAASSVTNRSLFLHLDENHPINITQTFINARQFNDNKTQPHEWVPWFEDSQEIAPYCGSLDHMINMPWFHAADAKLFQNAMHNFQRTSPIVVVVPKPDVIEVWEDAPVQDAILIAKHHSEGDSQKEDVYALSPEVHSLLTRNMFQSALLARFQIPSSEDMTELVLDDIYGELPSATYPIRAALLVILAPVFSIGWFLLEWLLPKFIKIVLALAIWHLAFVVLSWALKERQTPFWVYFREHWMKFWLCYKRDRKESKKGYVWGPAGPIAAINRRNWRPAVDEESRIGLQKPHSVRLGRSRKR</sequence>
<evidence type="ECO:0000313" key="3">
    <source>
        <dbReference type="Proteomes" id="UP001152607"/>
    </source>
</evidence>